<dbReference type="InterPro" id="IPR018846">
    <property type="entry name" value="Beta-prop_RSE1/DDB1/CPSF1_1st"/>
</dbReference>
<dbReference type="InterPro" id="IPR004871">
    <property type="entry name" value="RSE1/DDB1/CPSF1_C"/>
</dbReference>
<sequence>MLYIASALSPTVISHTAKVHGFTSSGSTSLVIARPDRIEVWDVSASGLQRKGELKVWGTIVGLDVAAVPDAPPHILVLVEPPSAKLLLVTFTGGKLTITASQPLSPPMPSLARAEFFTGVRASGSAALVSLWTGLLACVEIEFEKAKDAKKRRASEVLGDECEAGARLVFKSSFNINIREHNLLDIAFAPGDTSPTPLVAFLWMTENNRIQLQPKQLSIATHSFTNAGAPIDVVNPLEYPVNGEDQDLDFNAIPFSTPAARNLLAVPGHGPNDSRQFFVIGDEHATLYSIAVGPSAASAAKVAASPRASAIRRSPQAETGGIGKKRKSSTSGRGINTDADDRWNTAPVWRTRQGFGTVLAATVLDTRDKKGGSVLLGDESGRLTAVGWDFEDADNVRVSKVDLGSVSPPTSLTYLDNGYAFVSSACGDSLLVSVDLPAESDPAPSSSSAPRNIARKGKGRATDTVDVGTWTIHSEDDGYGSVEVRERWLNIAPVKDFTVVKEDDGRVSHLVVGSGSATSNSLRVIRSGVGLDTVLTVEGVTDVQGMWSLASRDKPTLLLSFPTSSALLDLSADVSVVPVAAEISSSPTVAAGLVNGGSVLAHATPAAVKLWTDTVAGVSLGSYEASEAKEIVAADIKHDHILVAHRNGDIAVLKANPNGLEQILLSQLPAEAASIALHIGSNAASSFVAGGAWNNDIEVFSFESLRDRKPLVVVKEATFAASLLIRNASSGHPQLVAGLSDGTVVTYSLEPSNLKTTLDKGRYTSSAGSRPAILFPLDLLAPGGEEHVVAAAVTESLSIMFEARNHLEISSSGEAGVLAAASVSTPTLGNAIVLATEEGLKFEAVSSLKKLQVQTLDLGQKSATRLAVVSDLKVLAAGTVTRSLDSQTGDVLQSSSLEIRDPTTLELFAEYTLPERETVASVNTVLLNGRHYIALGTAIFGEDDTVDVPLLEEMSAFISAEKGRLILLEPTNKGPGGWFLDVATTFDAAAAVLDAKAIHGFLAVASSTKVSILRLDASPATLREVSASTFAFEAHYLHVSPANKVHDEDRLVVGDAMRSILILDIDDESGVIRSDQRDMASHSVRALDGIEDGGPGVIIADSHSNLLTLRLNEEIERGAHFGLHEDVARLRIGSLAPPTTSADVLRPELLFATTSGRLGIIGELGTSAARTLGDLQRNMDKHFKGPGGVDWKTLRRGGTSLLPKETAGFIDGDFVQQFADGESIPEALVDRILRGTSAAEVVSQVSPAGTRQPATREDVVRVLEAAAGLH</sequence>
<organism evidence="9 10">
    <name type="scientific">Vanrija albida</name>
    <dbReference type="NCBI Taxonomy" id="181172"/>
    <lineage>
        <taxon>Eukaryota</taxon>
        <taxon>Fungi</taxon>
        <taxon>Dikarya</taxon>
        <taxon>Basidiomycota</taxon>
        <taxon>Agaricomycotina</taxon>
        <taxon>Tremellomycetes</taxon>
        <taxon>Trichosporonales</taxon>
        <taxon>Trichosporonaceae</taxon>
        <taxon>Vanrija</taxon>
    </lineage>
</organism>
<dbReference type="Pfam" id="PF23726">
    <property type="entry name" value="Beta-prop_RSE1_2nd"/>
    <property type="match status" value="1"/>
</dbReference>
<dbReference type="InterPro" id="IPR058543">
    <property type="entry name" value="Beta-prop_RSE1/DDB1/CPSF1_2nd"/>
</dbReference>
<dbReference type="Pfam" id="PF10433">
    <property type="entry name" value="Beta-prop_RSE1_1st"/>
    <property type="match status" value="1"/>
</dbReference>
<evidence type="ECO:0000313" key="9">
    <source>
        <dbReference type="EMBL" id="KAL1411075.1"/>
    </source>
</evidence>
<evidence type="ECO:0000259" key="8">
    <source>
        <dbReference type="Pfam" id="PF23726"/>
    </source>
</evidence>
<evidence type="ECO:0000256" key="1">
    <source>
        <dbReference type="ARBA" id="ARBA00004123"/>
    </source>
</evidence>
<feature type="domain" description="RSE1/DDB1/CPSF1 first beta-propeller" evidence="7">
    <location>
        <begin position="22"/>
        <end position="436"/>
    </location>
</feature>
<keyword evidence="10" id="KW-1185">Reference proteome</keyword>
<evidence type="ECO:0000256" key="2">
    <source>
        <dbReference type="ARBA" id="ARBA00007453"/>
    </source>
</evidence>
<name>A0ABR3Q8L5_9TREE</name>
<dbReference type="SUPFAM" id="SSF50998">
    <property type="entry name" value="Quinoprotein alcohol dehydrogenase-like"/>
    <property type="match status" value="1"/>
</dbReference>
<dbReference type="Proteomes" id="UP001565368">
    <property type="component" value="Unassembled WGS sequence"/>
</dbReference>
<dbReference type="Gene3D" id="2.130.10.10">
    <property type="entry name" value="YVTN repeat-like/Quinoprotein amine dehydrogenase"/>
    <property type="match status" value="2"/>
</dbReference>
<dbReference type="RefSeq" id="XP_069211019.1">
    <property type="nucleotide sequence ID" value="XM_069350633.1"/>
</dbReference>
<evidence type="ECO:0000256" key="3">
    <source>
        <dbReference type="ARBA" id="ARBA00014577"/>
    </source>
</evidence>
<feature type="compositionally biased region" description="Low complexity" evidence="5">
    <location>
        <begin position="438"/>
        <end position="450"/>
    </location>
</feature>
<evidence type="ECO:0000256" key="4">
    <source>
        <dbReference type="ARBA" id="ARBA00023242"/>
    </source>
</evidence>
<feature type="domain" description="RSE1/DDB1/CPSF1 C-terminal" evidence="6">
    <location>
        <begin position="895"/>
        <end position="1220"/>
    </location>
</feature>
<dbReference type="Gene3D" id="1.10.150.910">
    <property type="match status" value="1"/>
</dbReference>
<accession>A0ABR3Q8L5</accession>
<dbReference type="PANTHER" id="PTHR10644">
    <property type="entry name" value="DNA REPAIR/RNA PROCESSING CPSF FAMILY"/>
    <property type="match status" value="1"/>
</dbReference>
<protein>
    <recommendedName>
        <fullName evidence="3">DNA damage-binding protein 1</fullName>
    </recommendedName>
</protein>
<proteinExistence type="inferred from homology"/>
<evidence type="ECO:0000259" key="6">
    <source>
        <dbReference type="Pfam" id="PF03178"/>
    </source>
</evidence>
<dbReference type="GeneID" id="95983067"/>
<dbReference type="InterPro" id="IPR015943">
    <property type="entry name" value="WD40/YVTN_repeat-like_dom_sf"/>
</dbReference>
<evidence type="ECO:0000256" key="5">
    <source>
        <dbReference type="SAM" id="MobiDB-lite"/>
    </source>
</evidence>
<evidence type="ECO:0000313" key="10">
    <source>
        <dbReference type="Proteomes" id="UP001565368"/>
    </source>
</evidence>
<evidence type="ECO:0000259" key="7">
    <source>
        <dbReference type="Pfam" id="PF10433"/>
    </source>
</evidence>
<feature type="domain" description="RSE1/DDB1/CPSF1 second beta-propeller" evidence="8">
    <location>
        <begin position="536"/>
        <end position="842"/>
    </location>
</feature>
<keyword evidence="4" id="KW-0539">Nucleus</keyword>
<feature type="compositionally biased region" description="Low complexity" evidence="5">
    <location>
        <begin position="306"/>
        <end position="317"/>
    </location>
</feature>
<comment type="subcellular location">
    <subcellularLocation>
        <location evidence="1">Nucleus</location>
    </subcellularLocation>
</comment>
<feature type="region of interest" description="Disordered" evidence="5">
    <location>
        <begin position="306"/>
        <end position="343"/>
    </location>
</feature>
<feature type="region of interest" description="Disordered" evidence="5">
    <location>
        <begin position="438"/>
        <end position="460"/>
    </location>
</feature>
<reference evidence="9 10" key="1">
    <citation type="submission" date="2023-08" db="EMBL/GenBank/DDBJ databases">
        <title>Annotated Genome Sequence of Vanrija albida AlHP1.</title>
        <authorList>
            <person name="Herzog R."/>
        </authorList>
    </citation>
    <scope>NUCLEOTIDE SEQUENCE [LARGE SCALE GENOMIC DNA]</scope>
    <source>
        <strain evidence="9 10">AlHP1</strain>
    </source>
</reference>
<dbReference type="InterPro" id="IPR011047">
    <property type="entry name" value="Quinoprotein_ADH-like_sf"/>
</dbReference>
<dbReference type="Pfam" id="PF03178">
    <property type="entry name" value="CPSF_A"/>
    <property type="match status" value="1"/>
</dbReference>
<gene>
    <name evidence="9" type="ORF">Q8F55_002024</name>
</gene>
<dbReference type="InterPro" id="IPR050358">
    <property type="entry name" value="RSE1/DDB1/CFT1"/>
</dbReference>
<comment type="similarity">
    <text evidence="2">Belongs to the DDB1 family.</text>
</comment>
<dbReference type="EMBL" id="JBBXJM010000002">
    <property type="protein sequence ID" value="KAL1411075.1"/>
    <property type="molecule type" value="Genomic_DNA"/>
</dbReference>
<comment type="caution">
    <text evidence="9">The sequence shown here is derived from an EMBL/GenBank/DDBJ whole genome shotgun (WGS) entry which is preliminary data.</text>
</comment>